<dbReference type="Pfam" id="PF00079">
    <property type="entry name" value="Serpin"/>
    <property type="match status" value="1"/>
</dbReference>
<organism evidence="7">
    <name type="scientific">Papilio xuthus</name>
    <name type="common">Asian swallowtail butterfly</name>
    <dbReference type="NCBI Taxonomy" id="66420"/>
    <lineage>
        <taxon>Eukaryota</taxon>
        <taxon>Metazoa</taxon>
        <taxon>Ecdysozoa</taxon>
        <taxon>Arthropoda</taxon>
        <taxon>Hexapoda</taxon>
        <taxon>Insecta</taxon>
        <taxon>Pterygota</taxon>
        <taxon>Neoptera</taxon>
        <taxon>Endopterygota</taxon>
        <taxon>Lepidoptera</taxon>
        <taxon>Glossata</taxon>
        <taxon>Ditrysia</taxon>
        <taxon>Papilionoidea</taxon>
        <taxon>Papilionidae</taxon>
        <taxon>Papilioninae</taxon>
        <taxon>Papilio</taxon>
    </lineage>
</organism>
<keyword evidence="2" id="KW-0646">Protease inhibitor</keyword>
<gene>
    <name evidence="7" type="primary">LOC106117483</name>
</gene>
<comment type="similarity">
    <text evidence="1 4">Belongs to the serpin family.</text>
</comment>
<evidence type="ECO:0000256" key="3">
    <source>
        <dbReference type="ARBA" id="ARBA00022900"/>
    </source>
</evidence>
<dbReference type="KEGG" id="pxu:106117483"/>
<dbReference type="Gene3D" id="3.30.497.10">
    <property type="entry name" value="Antithrombin, subunit I, domain 2"/>
    <property type="match status" value="1"/>
</dbReference>
<evidence type="ECO:0000313" key="7">
    <source>
        <dbReference type="RefSeq" id="XP_013167279.1"/>
    </source>
</evidence>
<name>A0AAJ6Z8L8_PAPXU</name>
<dbReference type="PANTHER" id="PTHR11461:SF211">
    <property type="entry name" value="GH10112P-RELATED"/>
    <property type="match status" value="1"/>
</dbReference>
<dbReference type="GO" id="GO:0005615">
    <property type="term" value="C:extracellular space"/>
    <property type="evidence" value="ECO:0007669"/>
    <property type="project" value="InterPro"/>
</dbReference>
<feature type="signal peptide" evidence="5">
    <location>
        <begin position="1"/>
        <end position="21"/>
    </location>
</feature>
<dbReference type="Gene3D" id="2.30.39.10">
    <property type="entry name" value="Alpha-1-antitrypsin, domain 1"/>
    <property type="match status" value="1"/>
</dbReference>
<dbReference type="SUPFAM" id="SSF56574">
    <property type="entry name" value="Serpins"/>
    <property type="match status" value="1"/>
</dbReference>
<dbReference type="InterPro" id="IPR023796">
    <property type="entry name" value="Serpin_dom"/>
</dbReference>
<dbReference type="PANTHER" id="PTHR11461">
    <property type="entry name" value="SERINE PROTEASE INHIBITOR, SERPIN"/>
    <property type="match status" value="1"/>
</dbReference>
<evidence type="ECO:0000256" key="1">
    <source>
        <dbReference type="ARBA" id="ARBA00009500"/>
    </source>
</evidence>
<dbReference type="RefSeq" id="XP_013167279.1">
    <property type="nucleotide sequence ID" value="XM_013311825.1"/>
</dbReference>
<dbReference type="InterPro" id="IPR000215">
    <property type="entry name" value="Serpin_fam"/>
</dbReference>
<keyword evidence="5" id="KW-0732">Signal</keyword>
<dbReference type="InterPro" id="IPR042178">
    <property type="entry name" value="Serpin_sf_1"/>
</dbReference>
<feature type="chain" id="PRO_5042531042" evidence="5">
    <location>
        <begin position="22"/>
        <end position="601"/>
    </location>
</feature>
<feature type="domain" description="Serpin" evidence="6">
    <location>
        <begin position="248"/>
        <end position="600"/>
    </location>
</feature>
<dbReference type="SMART" id="SM00093">
    <property type="entry name" value="SERPIN"/>
    <property type="match status" value="1"/>
</dbReference>
<evidence type="ECO:0000256" key="2">
    <source>
        <dbReference type="ARBA" id="ARBA00022690"/>
    </source>
</evidence>
<dbReference type="AlphaFoldDB" id="A0AAJ6Z8L8"/>
<dbReference type="Proteomes" id="UP000694872">
    <property type="component" value="Unplaced"/>
</dbReference>
<protein>
    <submittedName>
        <fullName evidence="7">Serpin B5-like isoform X1</fullName>
    </submittedName>
</protein>
<accession>A0AAJ6Z8L8</accession>
<proteinExistence type="inferred from homology"/>
<keyword evidence="3" id="KW-0722">Serine protease inhibitor</keyword>
<dbReference type="InterPro" id="IPR036186">
    <property type="entry name" value="Serpin_sf"/>
</dbReference>
<dbReference type="GeneID" id="106117483"/>
<dbReference type="GO" id="GO:0004867">
    <property type="term" value="F:serine-type endopeptidase inhibitor activity"/>
    <property type="evidence" value="ECO:0007669"/>
    <property type="project" value="UniProtKB-KW"/>
</dbReference>
<dbReference type="InterPro" id="IPR042185">
    <property type="entry name" value="Serpin_sf_2"/>
</dbReference>
<evidence type="ECO:0000259" key="6">
    <source>
        <dbReference type="SMART" id="SM00093"/>
    </source>
</evidence>
<reference evidence="7" key="1">
    <citation type="submission" date="2025-08" db="UniProtKB">
        <authorList>
            <consortium name="RefSeq"/>
        </authorList>
    </citation>
    <scope>IDENTIFICATION</scope>
</reference>
<sequence>MTYTNVTSLTALLLLCSSVRSHSFNTNITFAMPKYTSPTAFAPNTPIMCYTELHCFYTYFSHPVYPSTYPYLDAINKRQIGLIRHNHVTPVPSGTRQTGIQAPFNLYGKLNKNPIPKPNIQTDITSNNVTKANQPVFYGALGNKPSNAAANVNNHLLQSLHNPVYKPNANFVEPISNSSVSATTTNSPTTDTLSYISNSRITTVTTRKPLNFRPNTSYEHWNSNMYSNFEIMAKFIRSLDSLERKFYKATFEKLTLSSPVERKENGISFVQTGIFLHLALMALSSEVDVETRREIEQCIDLELTDREKIYILREIVSSLPKTSDALKFRLSSRFVMGRRRPLKPQFQHGLAPAMRLRIDRLNTTDTAQALTDSLNKMVEKDSKGAMRDTFEEEELSEGMCAVLLSTMYLRARWRSAPTVLNGTHSFLDSDSAPQRTMRMIRINDIMRYTELHEWDAEAIEIFYATPGLSLLLLVPRGRSLRQLAGHVADTSIYHVLDRMYTLRVAVTLPLYTLRMTLLLPNKLQSMGISRLMDDSDAECNELRLSHAVQRLMFWQEAGRNAFKDDGIEWDEAPELELVVNRPYVFFVRWRNVTIMNGHFVL</sequence>
<dbReference type="CTD" id="100272193"/>
<evidence type="ECO:0000256" key="4">
    <source>
        <dbReference type="RuleBase" id="RU000411"/>
    </source>
</evidence>
<evidence type="ECO:0000256" key="5">
    <source>
        <dbReference type="SAM" id="SignalP"/>
    </source>
</evidence>